<keyword evidence="2" id="KW-1185">Reference proteome</keyword>
<gene>
    <name evidence="1" type="ORF">GCM10010976_21970</name>
</gene>
<dbReference type="Pfam" id="PF19515">
    <property type="entry name" value="DUF6048"/>
    <property type="match status" value="1"/>
</dbReference>
<reference evidence="1" key="2">
    <citation type="submission" date="2020-09" db="EMBL/GenBank/DDBJ databases">
        <authorList>
            <person name="Sun Q."/>
            <person name="Zhou Y."/>
        </authorList>
    </citation>
    <scope>NUCLEOTIDE SEQUENCE</scope>
    <source>
        <strain evidence="1">CGMCC 1.12751</strain>
    </source>
</reference>
<accession>A0A917LPR0</accession>
<proteinExistence type="predicted"/>
<dbReference type="InterPro" id="IPR046111">
    <property type="entry name" value="DUF6048"/>
</dbReference>
<organism evidence="1 2">
    <name type="scientific">Bizionia arctica</name>
    <dbReference type="NCBI Taxonomy" id="1495645"/>
    <lineage>
        <taxon>Bacteria</taxon>
        <taxon>Pseudomonadati</taxon>
        <taxon>Bacteroidota</taxon>
        <taxon>Flavobacteriia</taxon>
        <taxon>Flavobacteriales</taxon>
        <taxon>Flavobacteriaceae</taxon>
        <taxon>Bizionia</taxon>
    </lineage>
</organism>
<dbReference type="AlphaFoldDB" id="A0A917LPR0"/>
<dbReference type="Proteomes" id="UP000625976">
    <property type="component" value="Unassembled WGS sequence"/>
</dbReference>
<protein>
    <submittedName>
        <fullName evidence="1">Uncharacterized protein</fullName>
    </submittedName>
</protein>
<reference evidence="1" key="1">
    <citation type="journal article" date="2014" name="Int. J. Syst. Evol. Microbiol.">
        <title>Complete genome sequence of Corynebacterium casei LMG S-19264T (=DSM 44701T), isolated from a smear-ripened cheese.</title>
        <authorList>
            <consortium name="US DOE Joint Genome Institute (JGI-PGF)"/>
            <person name="Walter F."/>
            <person name="Albersmeier A."/>
            <person name="Kalinowski J."/>
            <person name="Ruckert C."/>
        </authorList>
    </citation>
    <scope>NUCLEOTIDE SEQUENCE</scope>
    <source>
        <strain evidence="1">CGMCC 1.12751</strain>
    </source>
</reference>
<name>A0A917LPR0_9FLAO</name>
<sequence length="228" mass="25893">MLLLFCASSQAQNDSIIGTKTDSIKQKENYGLRLGVDLSKLIQTFTNDDYTGFEVDADFRLTKKLYLAGEIGAEEDTNITDYINATTKGTYFKVGVDYNVYDNWYGMENMIYGGFRIGASAFTQTLNSYSIYSQNQYWAPQLSSNESVEFSGLTAIWGEFILGIKVEVLNNLYLGLNAQFKYMVSEDEPENFENIYIPGFQKTYDSGNFGFGYGYTVSYMIPLYKKNK</sequence>
<evidence type="ECO:0000313" key="1">
    <source>
        <dbReference type="EMBL" id="GGG50388.1"/>
    </source>
</evidence>
<comment type="caution">
    <text evidence="1">The sequence shown here is derived from an EMBL/GenBank/DDBJ whole genome shotgun (WGS) entry which is preliminary data.</text>
</comment>
<dbReference type="EMBL" id="BMFQ01000002">
    <property type="protein sequence ID" value="GGG50388.1"/>
    <property type="molecule type" value="Genomic_DNA"/>
</dbReference>
<evidence type="ECO:0000313" key="2">
    <source>
        <dbReference type="Proteomes" id="UP000625976"/>
    </source>
</evidence>